<proteinExistence type="predicted"/>
<dbReference type="AlphaFoldDB" id="A0AAD5T9Z5"/>
<keyword evidence="1" id="KW-0732">Signal</keyword>
<comment type="caution">
    <text evidence="2">The sequence shown here is derived from an EMBL/GenBank/DDBJ whole genome shotgun (WGS) entry which is preliminary data.</text>
</comment>
<evidence type="ECO:0000313" key="3">
    <source>
        <dbReference type="Proteomes" id="UP001211907"/>
    </source>
</evidence>
<dbReference type="Proteomes" id="UP001211907">
    <property type="component" value="Unassembled WGS sequence"/>
</dbReference>
<evidence type="ECO:0000256" key="1">
    <source>
        <dbReference type="SAM" id="SignalP"/>
    </source>
</evidence>
<organism evidence="2 3">
    <name type="scientific">Physocladia obscura</name>
    <dbReference type="NCBI Taxonomy" id="109957"/>
    <lineage>
        <taxon>Eukaryota</taxon>
        <taxon>Fungi</taxon>
        <taxon>Fungi incertae sedis</taxon>
        <taxon>Chytridiomycota</taxon>
        <taxon>Chytridiomycota incertae sedis</taxon>
        <taxon>Chytridiomycetes</taxon>
        <taxon>Chytridiales</taxon>
        <taxon>Chytriomycetaceae</taxon>
        <taxon>Physocladia</taxon>
    </lineage>
</organism>
<dbReference type="EMBL" id="JADGJH010000133">
    <property type="protein sequence ID" value="KAJ3136569.1"/>
    <property type="molecule type" value="Genomic_DNA"/>
</dbReference>
<gene>
    <name evidence="2" type="ORF">HK100_001511</name>
</gene>
<feature type="chain" id="PRO_5042163276" evidence="1">
    <location>
        <begin position="19"/>
        <end position="300"/>
    </location>
</feature>
<name>A0AAD5T9Z5_9FUNG</name>
<keyword evidence="3" id="KW-1185">Reference proteome</keyword>
<reference evidence="2" key="1">
    <citation type="submission" date="2020-05" db="EMBL/GenBank/DDBJ databases">
        <title>Phylogenomic resolution of chytrid fungi.</title>
        <authorList>
            <person name="Stajich J.E."/>
            <person name="Amses K."/>
            <person name="Simmons R."/>
            <person name="Seto K."/>
            <person name="Myers J."/>
            <person name="Bonds A."/>
            <person name="Quandt C.A."/>
            <person name="Barry K."/>
            <person name="Liu P."/>
            <person name="Grigoriev I."/>
            <person name="Longcore J.E."/>
            <person name="James T.Y."/>
        </authorList>
    </citation>
    <scope>NUCLEOTIDE SEQUENCE</scope>
    <source>
        <strain evidence="2">JEL0513</strain>
    </source>
</reference>
<sequence>MQIALLYAGILAFSTALAATPTTYYSGNLTAQVYPRQDGWSKEIAIKVYTFLNGLTGTVANGLDAAPIYLFRADSSVSSTPLQPNLIDVVPGDSGYSDLWNITIVTIKGSNSTSVANIDDLNTLVSSGTATLSYPGILVNCPVVHPNSTLEVASDGKTVVGYYKNLLVKYFDFGMNGANNGNNYLEPVWVITNTTGAQSGNHVFPGVNTDPGYTAFWYVDFVSAPAGYVANTWKSSSDFGSAKESVSSPLVIVNCPVVFVANATSENGTTTTTSSRSSATTTTSSIVWAFLGLTAVSFLV</sequence>
<accession>A0AAD5T9Z5</accession>
<protein>
    <submittedName>
        <fullName evidence="2">Uncharacterized protein</fullName>
    </submittedName>
</protein>
<feature type="signal peptide" evidence="1">
    <location>
        <begin position="1"/>
        <end position="18"/>
    </location>
</feature>
<evidence type="ECO:0000313" key="2">
    <source>
        <dbReference type="EMBL" id="KAJ3136569.1"/>
    </source>
</evidence>